<dbReference type="EMBL" id="OV121136">
    <property type="protein sequence ID" value="CAH0558166.1"/>
    <property type="molecule type" value="Genomic_DNA"/>
</dbReference>
<evidence type="ECO:0000256" key="2">
    <source>
        <dbReference type="ARBA" id="ARBA00006824"/>
    </source>
</evidence>
<dbReference type="PANTHER" id="PTHR11266">
    <property type="entry name" value="PEROXISOMAL MEMBRANE PROTEIN 2, PXMP2 MPV17"/>
    <property type="match status" value="1"/>
</dbReference>
<keyword evidence="3" id="KW-0812">Transmembrane</keyword>
<comment type="similarity">
    <text evidence="2 7">Belongs to the peroxisomal membrane protein PXMP2/4 family.</text>
</comment>
<name>A0A9P0B910_BRAAE</name>
<dbReference type="InterPro" id="IPR007248">
    <property type="entry name" value="Mpv17_PMP22"/>
</dbReference>
<evidence type="ECO:0000256" key="5">
    <source>
        <dbReference type="ARBA" id="ARBA00023136"/>
    </source>
</evidence>
<dbReference type="Proteomes" id="UP001154078">
    <property type="component" value="Chromosome 5"/>
</dbReference>
<dbReference type="AlphaFoldDB" id="A0A9P0B910"/>
<sequence length="199" mass="22965">MSCTFRRLIYKYRQLKCSNGTLLNSMQIGFLTGLGDVLAQKYLEEQCEIDWLRTAKATAFGAFFVGPATSWWFRFAERKFACKPCKECSKFTMALKQILATELIFVPIVNAAGLTVMSTIDGKCYGGIVQTVNEKWGDIVVANWTYWPLIHFIKYMVLIPRHQLLIFKLAYVPWAAYLSWKYHLDECEACCEECEDDDE</sequence>
<keyword evidence="4" id="KW-1133">Transmembrane helix</keyword>
<evidence type="ECO:0000256" key="1">
    <source>
        <dbReference type="ARBA" id="ARBA00004141"/>
    </source>
</evidence>
<protein>
    <recommendedName>
        <fullName evidence="6">Mitochondrial inner membrane protein Mpv17</fullName>
    </recommendedName>
</protein>
<evidence type="ECO:0000256" key="4">
    <source>
        <dbReference type="ARBA" id="ARBA00022989"/>
    </source>
</evidence>
<gene>
    <name evidence="8" type="ORF">MELIAE_LOCUS8700</name>
</gene>
<accession>A0A9P0B910</accession>
<dbReference type="PANTHER" id="PTHR11266:SF17">
    <property type="entry name" value="PROTEIN MPV17"/>
    <property type="match status" value="1"/>
</dbReference>
<keyword evidence="5" id="KW-0472">Membrane</keyword>
<comment type="subcellular location">
    <subcellularLocation>
        <location evidence="1">Membrane</location>
        <topology evidence="1">Multi-pass membrane protein</topology>
    </subcellularLocation>
</comment>
<evidence type="ECO:0000256" key="3">
    <source>
        <dbReference type="ARBA" id="ARBA00022692"/>
    </source>
</evidence>
<dbReference type="GO" id="GO:0005739">
    <property type="term" value="C:mitochondrion"/>
    <property type="evidence" value="ECO:0007669"/>
    <property type="project" value="TreeGrafter"/>
</dbReference>
<dbReference type="GO" id="GO:0016020">
    <property type="term" value="C:membrane"/>
    <property type="evidence" value="ECO:0007669"/>
    <property type="project" value="UniProtKB-SubCell"/>
</dbReference>
<evidence type="ECO:0000256" key="6">
    <source>
        <dbReference type="ARBA" id="ARBA00049743"/>
    </source>
</evidence>
<evidence type="ECO:0000313" key="8">
    <source>
        <dbReference type="EMBL" id="CAH0558166.1"/>
    </source>
</evidence>
<proteinExistence type="inferred from homology"/>
<dbReference type="OrthoDB" id="430207at2759"/>
<keyword evidence="9" id="KW-1185">Reference proteome</keyword>
<evidence type="ECO:0000256" key="7">
    <source>
        <dbReference type="RuleBase" id="RU363053"/>
    </source>
</evidence>
<reference evidence="8" key="1">
    <citation type="submission" date="2021-12" db="EMBL/GenBank/DDBJ databases">
        <authorList>
            <person name="King R."/>
        </authorList>
    </citation>
    <scope>NUCLEOTIDE SEQUENCE</scope>
</reference>
<evidence type="ECO:0000313" key="9">
    <source>
        <dbReference type="Proteomes" id="UP001154078"/>
    </source>
</evidence>
<organism evidence="8 9">
    <name type="scientific">Brassicogethes aeneus</name>
    <name type="common">Rape pollen beetle</name>
    <name type="synonym">Meligethes aeneus</name>
    <dbReference type="NCBI Taxonomy" id="1431903"/>
    <lineage>
        <taxon>Eukaryota</taxon>
        <taxon>Metazoa</taxon>
        <taxon>Ecdysozoa</taxon>
        <taxon>Arthropoda</taxon>
        <taxon>Hexapoda</taxon>
        <taxon>Insecta</taxon>
        <taxon>Pterygota</taxon>
        <taxon>Neoptera</taxon>
        <taxon>Endopterygota</taxon>
        <taxon>Coleoptera</taxon>
        <taxon>Polyphaga</taxon>
        <taxon>Cucujiformia</taxon>
        <taxon>Nitidulidae</taxon>
        <taxon>Meligethinae</taxon>
        <taxon>Brassicogethes</taxon>
    </lineage>
</organism>
<dbReference type="Pfam" id="PF04117">
    <property type="entry name" value="Mpv17_PMP22"/>
    <property type="match status" value="1"/>
</dbReference>